<protein>
    <submittedName>
        <fullName evidence="1">Uncharacterized protein</fullName>
    </submittedName>
</protein>
<dbReference type="STRING" id="1420851.AU255_19185"/>
<reference evidence="1 2" key="1">
    <citation type="submission" date="2015-12" db="EMBL/GenBank/DDBJ databases">
        <authorList>
            <person name="Shamseldin A."/>
            <person name="Moawad H."/>
            <person name="Abd El-Rahim W.M."/>
            <person name="Sadowsky M.J."/>
        </authorList>
    </citation>
    <scope>NUCLEOTIDE SEQUENCE [LARGE SCALE GENOMIC DNA]</scope>
    <source>
        <strain evidence="1 2">WF1</strain>
    </source>
</reference>
<dbReference type="AlphaFoldDB" id="A0A1V8M0M9"/>
<evidence type="ECO:0000313" key="1">
    <source>
        <dbReference type="EMBL" id="OQK15105.1"/>
    </source>
</evidence>
<dbReference type="InterPro" id="IPR046708">
    <property type="entry name" value="DUF6781"/>
</dbReference>
<gene>
    <name evidence="1" type="ORF">AU255_19185</name>
</gene>
<keyword evidence="2" id="KW-1185">Reference proteome</keyword>
<dbReference type="RefSeq" id="WP_080524532.1">
    <property type="nucleotide sequence ID" value="NZ_LPUF01000006.1"/>
</dbReference>
<organism evidence="1 2">
    <name type="scientific">Methyloprofundus sedimenti</name>
    <dbReference type="NCBI Taxonomy" id="1420851"/>
    <lineage>
        <taxon>Bacteria</taxon>
        <taxon>Pseudomonadati</taxon>
        <taxon>Pseudomonadota</taxon>
        <taxon>Gammaproteobacteria</taxon>
        <taxon>Methylococcales</taxon>
        <taxon>Methylococcaceae</taxon>
        <taxon>Methyloprofundus</taxon>
    </lineage>
</organism>
<name>A0A1V8M0M9_9GAMM</name>
<accession>A0A1V8M0M9</accession>
<proteinExistence type="predicted"/>
<dbReference type="EMBL" id="LPUF01000006">
    <property type="protein sequence ID" value="OQK15105.1"/>
    <property type="molecule type" value="Genomic_DNA"/>
</dbReference>
<dbReference type="Pfam" id="PF20572">
    <property type="entry name" value="DUF6781"/>
    <property type="match status" value="1"/>
</dbReference>
<comment type="caution">
    <text evidence="1">The sequence shown here is derived from an EMBL/GenBank/DDBJ whole genome shotgun (WGS) entry which is preliminary data.</text>
</comment>
<dbReference type="OrthoDB" id="5568124at2"/>
<dbReference type="Gene3D" id="1.20.120.20">
    <property type="entry name" value="Apolipoprotein"/>
    <property type="match status" value="1"/>
</dbReference>
<dbReference type="Proteomes" id="UP000191980">
    <property type="component" value="Unassembled WGS sequence"/>
</dbReference>
<evidence type="ECO:0000313" key="2">
    <source>
        <dbReference type="Proteomes" id="UP000191980"/>
    </source>
</evidence>
<sequence>MVENSRQEEQLAARDTVIRGNDIHNEVRQIVVDALKNGQMEPEHIKEVLQAVVNGAVEGATESEPEAKEILQQTIAGIDDALSQIAQASSLAIEEAADNVEQFNEHDLKRALTDLNDLEKLFFDTLNDVAKGGQKVTSDIINKLVHHLQHSSTSVGRTVEETSSHLRTFLSSKGKNIPLADIAKTTGASVARIASGLLAGIADSLSADEKK</sequence>